<evidence type="ECO:0000313" key="1">
    <source>
        <dbReference type="EMBL" id="KAI5434582.1"/>
    </source>
</evidence>
<reference evidence="1 2" key="1">
    <citation type="journal article" date="2022" name="Nat. Genet.">
        <title>Improved pea reference genome and pan-genome highlight genomic features and evolutionary characteristics.</title>
        <authorList>
            <person name="Yang T."/>
            <person name="Liu R."/>
            <person name="Luo Y."/>
            <person name="Hu S."/>
            <person name="Wang D."/>
            <person name="Wang C."/>
            <person name="Pandey M.K."/>
            <person name="Ge S."/>
            <person name="Xu Q."/>
            <person name="Li N."/>
            <person name="Li G."/>
            <person name="Huang Y."/>
            <person name="Saxena R.K."/>
            <person name="Ji Y."/>
            <person name="Li M."/>
            <person name="Yan X."/>
            <person name="He Y."/>
            <person name="Liu Y."/>
            <person name="Wang X."/>
            <person name="Xiang C."/>
            <person name="Varshney R.K."/>
            <person name="Ding H."/>
            <person name="Gao S."/>
            <person name="Zong X."/>
        </authorList>
    </citation>
    <scope>NUCLEOTIDE SEQUENCE [LARGE SCALE GENOMIC DNA]</scope>
    <source>
        <strain evidence="1 2">cv. Zhongwan 6</strain>
    </source>
</reference>
<proteinExistence type="predicted"/>
<dbReference type="EMBL" id="JAMSHJ010000002">
    <property type="protein sequence ID" value="KAI5434582.1"/>
    <property type="molecule type" value="Genomic_DNA"/>
</dbReference>
<protein>
    <submittedName>
        <fullName evidence="1">Uncharacterized protein</fullName>
    </submittedName>
</protein>
<accession>A0A9D4Y874</accession>
<comment type="caution">
    <text evidence="1">The sequence shown here is derived from an EMBL/GenBank/DDBJ whole genome shotgun (WGS) entry which is preliminary data.</text>
</comment>
<sequence>MYNMMFAFTYSGAKMDNCFNNGRGHPTFRIQVQEVNQPHNDVHVDESFPEINLAQSNGLNVQVNQNAASQVDALEPEINMAQEHGLVEQVNQHV</sequence>
<keyword evidence="2" id="KW-1185">Reference proteome</keyword>
<organism evidence="1 2">
    <name type="scientific">Pisum sativum</name>
    <name type="common">Garden pea</name>
    <name type="synonym">Lathyrus oleraceus</name>
    <dbReference type="NCBI Taxonomy" id="3888"/>
    <lineage>
        <taxon>Eukaryota</taxon>
        <taxon>Viridiplantae</taxon>
        <taxon>Streptophyta</taxon>
        <taxon>Embryophyta</taxon>
        <taxon>Tracheophyta</taxon>
        <taxon>Spermatophyta</taxon>
        <taxon>Magnoliopsida</taxon>
        <taxon>eudicotyledons</taxon>
        <taxon>Gunneridae</taxon>
        <taxon>Pentapetalae</taxon>
        <taxon>rosids</taxon>
        <taxon>fabids</taxon>
        <taxon>Fabales</taxon>
        <taxon>Fabaceae</taxon>
        <taxon>Papilionoideae</taxon>
        <taxon>50 kb inversion clade</taxon>
        <taxon>NPAAA clade</taxon>
        <taxon>Hologalegina</taxon>
        <taxon>IRL clade</taxon>
        <taxon>Fabeae</taxon>
        <taxon>Lathyrus</taxon>
    </lineage>
</organism>
<evidence type="ECO:0000313" key="2">
    <source>
        <dbReference type="Proteomes" id="UP001058974"/>
    </source>
</evidence>
<dbReference type="Gramene" id="Psat02G0142300-T1">
    <property type="protein sequence ID" value="KAI5434582.1"/>
    <property type="gene ID" value="KIW84_021423"/>
</dbReference>
<dbReference type="Proteomes" id="UP001058974">
    <property type="component" value="Chromosome 2"/>
</dbReference>
<gene>
    <name evidence="1" type="ORF">KIW84_021423</name>
</gene>
<dbReference type="AlphaFoldDB" id="A0A9D4Y874"/>
<name>A0A9D4Y874_PEA</name>